<evidence type="ECO:0000259" key="3">
    <source>
        <dbReference type="PROSITE" id="PS50043"/>
    </source>
</evidence>
<dbReference type="PROSITE" id="PS50043">
    <property type="entry name" value="HTH_LUXR_2"/>
    <property type="match status" value="1"/>
</dbReference>
<dbReference type="InterPro" id="IPR041664">
    <property type="entry name" value="AAA_16"/>
</dbReference>
<keyword evidence="2" id="KW-0067">ATP-binding</keyword>
<reference evidence="5" key="1">
    <citation type="submission" date="2021-11" db="EMBL/GenBank/DDBJ databases">
        <title>Cultivation dependent microbiological survey of springs from the worlds oldest radium mine currently devoted to the extraction of radon-saturated water.</title>
        <authorList>
            <person name="Kapinusova G."/>
            <person name="Smrhova T."/>
            <person name="Strejcek M."/>
            <person name="Suman J."/>
            <person name="Jani K."/>
            <person name="Pajer P."/>
            <person name="Uhlik O."/>
        </authorList>
    </citation>
    <scope>NUCLEOTIDE SEQUENCE [LARGE SCALE GENOMIC DNA]</scope>
    <source>
        <strain evidence="5">J379</strain>
    </source>
</reference>
<dbReference type="InterPro" id="IPR016032">
    <property type="entry name" value="Sig_transdc_resp-reg_C-effctor"/>
</dbReference>
<dbReference type="SMART" id="SM00382">
    <property type="entry name" value="AAA"/>
    <property type="match status" value="1"/>
</dbReference>
<dbReference type="PANTHER" id="PTHR16305:SF35">
    <property type="entry name" value="TRANSCRIPTIONAL ACTIVATOR DOMAIN"/>
    <property type="match status" value="1"/>
</dbReference>
<organism evidence="4 5">
    <name type="scientific">Svornostia abyssi</name>
    <dbReference type="NCBI Taxonomy" id="2898438"/>
    <lineage>
        <taxon>Bacteria</taxon>
        <taxon>Bacillati</taxon>
        <taxon>Actinomycetota</taxon>
        <taxon>Thermoleophilia</taxon>
        <taxon>Solirubrobacterales</taxon>
        <taxon>Baekduiaceae</taxon>
        <taxon>Svornostia</taxon>
    </lineage>
</organism>
<dbReference type="InterPro" id="IPR027417">
    <property type="entry name" value="P-loop_NTPase"/>
</dbReference>
<feature type="domain" description="HTH luxR-type" evidence="3">
    <location>
        <begin position="883"/>
        <end position="946"/>
    </location>
</feature>
<dbReference type="EMBL" id="CP088295">
    <property type="protein sequence ID" value="UUY04976.1"/>
    <property type="molecule type" value="Genomic_DNA"/>
</dbReference>
<dbReference type="Pfam" id="PF00196">
    <property type="entry name" value="GerE"/>
    <property type="match status" value="1"/>
</dbReference>
<dbReference type="Gene3D" id="1.10.10.10">
    <property type="entry name" value="Winged helix-like DNA-binding domain superfamily/Winged helix DNA-binding domain"/>
    <property type="match status" value="1"/>
</dbReference>
<dbReference type="SMART" id="SM00421">
    <property type="entry name" value="HTH_LUXR"/>
    <property type="match status" value="1"/>
</dbReference>
<sequence>MSDPGTQSVASLLEREDQERAMQAVLADAGAGAGSTVVVLGEAGVGKTALVARLVEQAAPAFTVLRARGDELEQDYPYGVVRQLLEPALRALAEPEAAWSGAASLARPVFGLEDPVAPVPAPDDGVFGRQQGLYWVCVNLAEALGPLLLVVDDAHRADDLSLRFLRFLGHRLDGVALVQLLATRPAQEIEGRPALADMIDDPTCRQLRVERLSEAATVEYVRRTWGDAGSRLGPACHELTAGNPLLLRALLAEAQRAGLQPAVARAEELRVLGARSIGHRVRRALESAPPAAMAIAQAVAVLGDDVDPSEAVAFAELDPADAAPGTDALLRLGYLDDTTRGLRFVHPLVRASVYRLLPPVERQGAHLRAAALLRARGAGSAELAAHLAAAPPAGEAWATEALAEAADQAFGLGAPETAVRYLRRALQEPVAPAARGALVASLARAEASAGEPGALERFTEAVELAPDLAARTAVSLEYAGALSMAGHTSNGFAVLREVVADQPGAPSAALRSALHAAALFAASPEALAFRDEEAERIDPAAPPPEDPTWSLLAAMHAIELALRGRPAADVEAVIVPAASSLCDLLDLSTGPQWGYGMWALMLCDQLDVARRETDRAVARGRRTGSVSVLGLALCLRSAVRLRQGDLAGAEADALESLALAEYPSWRFGAAASTQFLVQILLEQGRTDDAADAMAAVTDADRDRDALGVDITVEYAQALVRLRTRDAVGALAQAERLGRRMAEHRLDGSGFAPWREVAARAASGMEDEPRAHELAREHLGLMRAVGGRVSLAAALLCAAQVGAVDSASAADEAAELAAAAGAPLLRARALLAAGRTRRIAGDRTAAREPLHEAADIAGACGALATADAALEELAAAGGRPRRRDEGGAVLLTAAEMRVARLAADGASNREIAQELFVTQKTVEMHLSSAYRKLDIRSRTQLAARLGA</sequence>
<evidence type="ECO:0000256" key="2">
    <source>
        <dbReference type="ARBA" id="ARBA00022840"/>
    </source>
</evidence>
<dbReference type="InterPro" id="IPR000792">
    <property type="entry name" value="Tscrpt_reg_LuxR_C"/>
</dbReference>
<keyword evidence="5" id="KW-1185">Reference proteome</keyword>
<evidence type="ECO:0000313" key="5">
    <source>
        <dbReference type="Proteomes" id="UP001058860"/>
    </source>
</evidence>
<accession>A0ABY5PK27</accession>
<keyword evidence="1" id="KW-0547">Nucleotide-binding</keyword>
<dbReference type="InterPro" id="IPR003593">
    <property type="entry name" value="AAA+_ATPase"/>
</dbReference>
<dbReference type="PROSITE" id="PS00622">
    <property type="entry name" value="HTH_LUXR_1"/>
    <property type="match status" value="1"/>
</dbReference>
<dbReference type="Pfam" id="PF13191">
    <property type="entry name" value="AAA_16"/>
    <property type="match status" value="1"/>
</dbReference>
<name>A0ABY5PK27_9ACTN</name>
<dbReference type="SUPFAM" id="SSF52540">
    <property type="entry name" value="P-loop containing nucleoside triphosphate hydrolases"/>
    <property type="match status" value="1"/>
</dbReference>
<dbReference type="PRINTS" id="PR00038">
    <property type="entry name" value="HTHLUXR"/>
</dbReference>
<dbReference type="CDD" id="cd06170">
    <property type="entry name" value="LuxR_C_like"/>
    <property type="match status" value="1"/>
</dbReference>
<dbReference type="Proteomes" id="UP001058860">
    <property type="component" value="Chromosome"/>
</dbReference>
<dbReference type="InterPro" id="IPR036388">
    <property type="entry name" value="WH-like_DNA-bd_sf"/>
</dbReference>
<dbReference type="RefSeq" id="WP_353865450.1">
    <property type="nucleotide sequence ID" value="NZ_CP088295.1"/>
</dbReference>
<evidence type="ECO:0000256" key="1">
    <source>
        <dbReference type="ARBA" id="ARBA00022741"/>
    </source>
</evidence>
<dbReference type="SUPFAM" id="SSF46894">
    <property type="entry name" value="C-terminal effector domain of the bipartite response regulators"/>
    <property type="match status" value="1"/>
</dbReference>
<protein>
    <submittedName>
        <fullName evidence="4">AAA family ATPase</fullName>
    </submittedName>
</protein>
<dbReference type="PANTHER" id="PTHR16305">
    <property type="entry name" value="TESTICULAR SOLUBLE ADENYLYL CYCLASE"/>
    <property type="match status" value="1"/>
</dbReference>
<evidence type="ECO:0000313" key="4">
    <source>
        <dbReference type="EMBL" id="UUY04976.1"/>
    </source>
</evidence>
<proteinExistence type="predicted"/>
<gene>
    <name evidence="4" type="ORF">LRS13_05450</name>
</gene>